<protein>
    <submittedName>
        <fullName evidence="2">Uncharacterized protein</fullName>
    </submittedName>
</protein>
<feature type="transmembrane region" description="Helical" evidence="1">
    <location>
        <begin position="108"/>
        <end position="128"/>
    </location>
</feature>
<dbReference type="RefSeq" id="WP_338249725.1">
    <property type="nucleotide sequence ID" value="NZ_AP028907.1"/>
</dbReference>
<proteinExistence type="predicted"/>
<feature type="transmembrane region" description="Helical" evidence="1">
    <location>
        <begin position="62"/>
        <end position="80"/>
    </location>
</feature>
<feature type="transmembrane region" description="Helical" evidence="1">
    <location>
        <begin position="190"/>
        <end position="215"/>
    </location>
</feature>
<sequence length="218" mass="23752">MAERRELLEMLKRIEEKLYAGWNLYSALAFLYWIPVLGTYMAIASTSWFMGLSEDAKGLFSAAYWVAAVMLSFTFYRTLLKKYIERLIASLSSECSENCYREKRHCNLFSAVSWLLGFLLAPGIGAALEPLLGPERGQAAGLLAFITVGTLGVALAEYCASKKRPLSLVAPSATAAGMLLLPLVPPDVDAAYAFASSVIVVGYSVTAALYVLAALRRL</sequence>
<evidence type="ECO:0000256" key="1">
    <source>
        <dbReference type="SAM" id="Phobius"/>
    </source>
</evidence>
<name>A0ABM8IY00_9CREN</name>
<accession>A0ABM8IY00</accession>
<keyword evidence="1" id="KW-1133">Transmembrane helix</keyword>
<keyword evidence="1" id="KW-0472">Membrane</keyword>
<evidence type="ECO:0000313" key="2">
    <source>
        <dbReference type="EMBL" id="BES82421.1"/>
    </source>
</evidence>
<feature type="transmembrane region" description="Helical" evidence="1">
    <location>
        <begin position="140"/>
        <end position="159"/>
    </location>
</feature>
<keyword evidence="3" id="KW-1185">Reference proteome</keyword>
<dbReference type="Proteomes" id="UP001341135">
    <property type="component" value="Chromosome"/>
</dbReference>
<evidence type="ECO:0000313" key="3">
    <source>
        <dbReference type="Proteomes" id="UP001341135"/>
    </source>
</evidence>
<keyword evidence="1" id="KW-0812">Transmembrane</keyword>
<reference evidence="2 3" key="1">
    <citation type="submission" date="2023-09" db="EMBL/GenBank/DDBJ databases">
        <title>Pyrofollis japonicus gen. nov. sp. nov., a novel member of the family Pyrodictiaceae isolated from the Iheya North hydrothermal field.</title>
        <authorList>
            <person name="Miyazaki U."/>
            <person name="Sanari M."/>
            <person name="Tame A."/>
            <person name="Kitajima M."/>
            <person name="Okamoto A."/>
            <person name="Sawayama S."/>
            <person name="Miyazaki J."/>
            <person name="Takai K."/>
            <person name="Nakagawa S."/>
        </authorList>
    </citation>
    <scope>NUCLEOTIDE SEQUENCE [LARGE SCALE GENOMIC DNA]</scope>
    <source>
        <strain evidence="2 3">AV2</strain>
    </source>
</reference>
<dbReference type="GeneID" id="89289986"/>
<gene>
    <name evidence="2" type="ORF">PABY_19880</name>
</gene>
<organism evidence="2 3">
    <name type="scientific">Pyrodictium abyssi</name>
    <dbReference type="NCBI Taxonomy" id="54256"/>
    <lineage>
        <taxon>Archaea</taxon>
        <taxon>Thermoproteota</taxon>
        <taxon>Thermoprotei</taxon>
        <taxon>Desulfurococcales</taxon>
        <taxon>Pyrodictiaceae</taxon>
        <taxon>Pyrodictium</taxon>
    </lineage>
</organism>
<dbReference type="EMBL" id="AP028907">
    <property type="protein sequence ID" value="BES82421.1"/>
    <property type="molecule type" value="Genomic_DNA"/>
</dbReference>
<feature type="transmembrane region" description="Helical" evidence="1">
    <location>
        <begin position="166"/>
        <end position="184"/>
    </location>
</feature>
<feature type="transmembrane region" description="Helical" evidence="1">
    <location>
        <begin position="21"/>
        <end position="42"/>
    </location>
</feature>